<evidence type="ECO:0000259" key="2">
    <source>
        <dbReference type="PROSITE" id="PS50222"/>
    </source>
</evidence>
<dbReference type="SUPFAM" id="SSF47473">
    <property type="entry name" value="EF-hand"/>
    <property type="match status" value="1"/>
</dbReference>
<dbReference type="InterPro" id="IPR002048">
    <property type="entry name" value="EF_hand_dom"/>
</dbReference>
<gene>
    <name evidence="3" type="ORF">AMSG_08935</name>
</gene>
<reference evidence="3 4" key="1">
    <citation type="submission" date="2010-05" db="EMBL/GenBank/DDBJ databases">
        <title>The Genome Sequence of Thecamonas trahens ATCC 50062.</title>
        <authorList>
            <consortium name="The Broad Institute Genome Sequencing Platform"/>
            <person name="Russ C."/>
            <person name="Cuomo C."/>
            <person name="Shea T."/>
            <person name="Young S.K."/>
            <person name="Zeng Q."/>
            <person name="Koehrsen M."/>
            <person name="Haas B."/>
            <person name="Borodovsky M."/>
            <person name="Guigo R."/>
            <person name="Alvarado L."/>
            <person name="Berlin A."/>
            <person name="Bochicchio J."/>
            <person name="Borenstein D."/>
            <person name="Chapman S."/>
            <person name="Chen Z."/>
            <person name="Freedman E."/>
            <person name="Gellesch M."/>
            <person name="Goldberg J."/>
            <person name="Griggs A."/>
            <person name="Gujja S."/>
            <person name="Heilman E."/>
            <person name="Heiman D."/>
            <person name="Hepburn T."/>
            <person name="Howarth C."/>
            <person name="Jen D."/>
            <person name="Larson L."/>
            <person name="Mehta T."/>
            <person name="Park D."/>
            <person name="Pearson M."/>
            <person name="Roberts A."/>
            <person name="Saif S."/>
            <person name="Shenoy N."/>
            <person name="Sisk P."/>
            <person name="Stolte C."/>
            <person name="Sykes S."/>
            <person name="Thomson T."/>
            <person name="Walk T."/>
            <person name="White J."/>
            <person name="Yandava C."/>
            <person name="Burger G."/>
            <person name="Gray M.W."/>
            <person name="Holland P.W.H."/>
            <person name="King N."/>
            <person name="Lang F.B.F."/>
            <person name="Roger A.J."/>
            <person name="Ruiz-Trillo I."/>
            <person name="Lander E."/>
            <person name="Nusbaum C."/>
        </authorList>
    </citation>
    <scope>NUCLEOTIDE SEQUENCE [LARGE SCALE GENOMIC DNA]</scope>
    <source>
        <strain evidence="3 4">ATCC 50062</strain>
    </source>
</reference>
<dbReference type="AlphaFoldDB" id="A0A0L0DM88"/>
<name>A0A0L0DM88_THETB</name>
<accession>A0A0L0DM88</accession>
<dbReference type="Gene3D" id="1.10.238.10">
    <property type="entry name" value="EF-hand"/>
    <property type="match status" value="1"/>
</dbReference>
<feature type="coiled-coil region" evidence="1">
    <location>
        <begin position="94"/>
        <end position="128"/>
    </location>
</feature>
<sequence>MDDLYEASFKVFVHSPDGRPAKVEVEKAKNEYRALKDELDHHGGSVSRLARAIADQTAEIEEIEAGIAANKGVVTSLSADLNELHGDPAAVLKVERTEDALADAQDELADREAELRSARVELTKFKREYKLVRAKLDVGLARKDQLKAHIGSLHAELYEAWKAWDEANTAAGIPAPLAAGTVRIAGAAPRRSRRRANDPHPDAAYRQLFDVRGTGVVTLDELMQVLDTIGARTAGRDEVAALFQRYTARDGTIDVRDILAVILHDS</sequence>
<evidence type="ECO:0000256" key="1">
    <source>
        <dbReference type="SAM" id="Coils"/>
    </source>
</evidence>
<protein>
    <recommendedName>
        <fullName evidence="2">EF-hand domain-containing protein</fullName>
    </recommendedName>
</protein>
<dbReference type="EMBL" id="GL349481">
    <property type="protein sequence ID" value="KNC53427.1"/>
    <property type="molecule type" value="Genomic_DNA"/>
</dbReference>
<keyword evidence="4" id="KW-1185">Reference proteome</keyword>
<proteinExistence type="predicted"/>
<feature type="domain" description="EF-hand" evidence="2">
    <location>
        <begin position="207"/>
        <end position="232"/>
    </location>
</feature>
<dbReference type="GO" id="GO:0005509">
    <property type="term" value="F:calcium ion binding"/>
    <property type="evidence" value="ECO:0007669"/>
    <property type="project" value="InterPro"/>
</dbReference>
<keyword evidence="1" id="KW-0175">Coiled coil</keyword>
<dbReference type="Gene3D" id="1.10.287.2610">
    <property type="match status" value="1"/>
</dbReference>
<evidence type="ECO:0000313" key="3">
    <source>
        <dbReference type="EMBL" id="KNC53427.1"/>
    </source>
</evidence>
<dbReference type="InterPro" id="IPR011992">
    <property type="entry name" value="EF-hand-dom_pair"/>
</dbReference>
<dbReference type="RefSeq" id="XP_013754464.1">
    <property type="nucleotide sequence ID" value="XM_013899010.1"/>
</dbReference>
<evidence type="ECO:0000313" key="4">
    <source>
        <dbReference type="Proteomes" id="UP000054408"/>
    </source>
</evidence>
<organism evidence="3 4">
    <name type="scientific">Thecamonas trahens ATCC 50062</name>
    <dbReference type="NCBI Taxonomy" id="461836"/>
    <lineage>
        <taxon>Eukaryota</taxon>
        <taxon>Apusozoa</taxon>
        <taxon>Apusomonadida</taxon>
        <taxon>Apusomonadidae</taxon>
        <taxon>Thecamonas</taxon>
    </lineage>
</organism>
<dbReference type="PROSITE" id="PS50222">
    <property type="entry name" value="EF_HAND_2"/>
    <property type="match status" value="1"/>
</dbReference>
<dbReference type="Proteomes" id="UP000054408">
    <property type="component" value="Unassembled WGS sequence"/>
</dbReference>
<dbReference type="GeneID" id="25567511"/>